<comment type="caution">
    <text evidence="3">The sequence shown here is derived from an EMBL/GenBank/DDBJ whole genome shotgun (WGS) entry which is preliminary data.</text>
</comment>
<dbReference type="GO" id="GO:0016491">
    <property type="term" value="F:oxidoreductase activity"/>
    <property type="evidence" value="ECO:0007669"/>
    <property type="project" value="UniProtKB-KW"/>
</dbReference>
<dbReference type="PANTHER" id="PTHR43639">
    <property type="entry name" value="OXIDOREDUCTASE, SHORT-CHAIN DEHYDROGENASE/REDUCTASE FAMILY (AFU_ORTHOLOGUE AFUA_5G02870)"/>
    <property type="match status" value="1"/>
</dbReference>
<name>A0A937HKW4_9PROT</name>
<proteinExistence type="inferred from homology"/>
<protein>
    <submittedName>
        <fullName evidence="3">SDR family oxidoreductase</fullName>
    </submittedName>
</protein>
<dbReference type="PANTHER" id="PTHR43639:SF1">
    <property type="entry name" value="SHORT-CHAIN DEHYDROGENASE_REDUCTASE FAMILY PROTEIN"/>
    <property type="match status" value="1"/>
</dbReference>
<dbReference type="InterPro" id="IPR020904">
    <property type="entry name" value="Sc_DH/Rdtase_CS"/>
</dbReference>
<dbReference type="EMBL" id="JADHOK010000069">
    <property type="protein sequence ID" value="MBL6762083.1"/>
    <property type="molecule type" value="Genomic_DNA"/>
</dbReference>
<evidence type="ECO:0000313" key="3">
    <source>
        <dbReference type="EMBL" id="MBL6762083.1"/>
    </source>
</evidence>
<dbReference type="SUPFAM" id="SSF51735">
    <property type="entry name" value="NAD(P)-binding Rossmann-fold domains"/>
    <property type="match status" value="1"/>
</dbReference>
<dbReference type="Pfam" id="PF13561">
    <property type="entry name" value="adh_short_C2"/>
    <property type="match status" value="1"/>
</dbReference>
<dbReference type="InterPro" id="IPR036291">
    <property type="entry name" value="NAD(P)-bd_dom_sf"/>
</dbReference>
<sequence length="260" mass="27594">MAETHHKAVLITGAGKRIGRALSEALAADGWAIAAHYAGSKNEAEALVADISDKGGNAIALQADLRDAAAVETLIAKAADALGPLTALINNASVFERDTAHTLTPESWDTHLNANLRGPALLMRDFANQPQLNDGSTDDACIINITDQRVDRLTPDFISYTVSKTGLATLTQTFAQALAPQHIRVNAIGPGPTLPNPRQQQSEFDKQARLVPLGHGATPDDIVAAARYILSARAMTGQTIMQDGGQHLAWQTPDVTQVKE</sequence>
<evidence type="ECO:0000256" key="2">
    <source>
        <dbReference type="ARBA" id="ARBA00023002"/>
    </source>
</evidence>
<organism evidence="3 4">
    <name type="scientific">PS1 clade bacterium</name>
    <dbReference type="NCBI Taxonomy" id="2175152"/>
    <lineage>
        <taxon>Bacteria</taxon>
        <taxon>Pseudomonadati</taxon>
        <taxon>Pseudomonadota</taxon>
        <taxon>Alphaproteobacteria</taxon>
        <taxon>PS1 clade</taxon>
    </lineage>
</organism>
<evidence type="ECO:0000313" key="4">
    <source>
        <dbReference type="Proteomes" id="UP000785783"/>
    </source>
</evidence>
<dbReference type="InterPro" id="IPR002347">
    <property type="entry name" value="SDR_fam"/>
</dbReference>
<dbReference type="Gene3D" id="3.40.50.720">
    <property type="entry name" value="NAD(P)-binding Rossmann-like Domain"/>
    <property type="match status" value="1"/>
</dbReference>
<dbReference type="PROSITE" id="PS00061">
    <property type="entry name" value="ADH_SHORT"/>
    <property type="match status" value="1"/>
</dbReference>
<gene>
    <name evidence="3" type="ORF">ISQ19_05235</name>
</gene>
<dbReference type="AlphaFoldDB" id="A0A937HKW4"/>
<evidence type="ECO:0000256" key="1">
    <source>
        <dbReference type="ARBA" id="ARBA00006484"/>
    </source>
</evidence>
<dbReference type="NCBIfam" id="NF006597">
    <property type="entry name" value="PRK09134.1"/>
    <property type="match status" value="1"/>
</dbReference>
<comment type="similarity">
    <text evidence="1">Belongs to the short-chain dehydrogenases/reductases (SDR) family.</text>
</comment>
<keyword evidence="2" id="KW-0560">Oxidoreductase</keyword>
<dbReference type="PRINTS" id="PR00081">
    <property type="entry name" value="GDHRDH"/>
</dbReference>
<accession>A0A937HKW4</accession>
<reference evidence="3" key="1">
    <citation type="submission" date="2020-10" db="EMBL/GenBank/DDBJ databases">
        <title>Microbiome of the Black Sea water column analyzed by genome centric metagenomics.</title>
        <authorList>
            <person name="Cabello-Yeves P.J."/>
            <person name="Callieri C."/>
            <person name="Picazo A."/>
            <person name="Mehrshad M."/>
            <person name="Haro-Moreno J.M."/>
            <person name="Roda-Garcia J."/>
            <person name="Dzembekova N."/>
            <person name="Slabakova V."/>
            <person name="Slabakova N."/>
            <person name="Moncheva S."/>
            <person name="Rodriguez-Valera F."/>
        </authorList>
    </citation>
    <scope>NUCLEOTIDE SEQUENCE</scope>
    <source>
        <strain evidence="3">BS307-5m-G5</strain>
    </source>
</reference>
<dbReference type="Proteomes" id="UP000785783">
    <property type="component" value="Unassembled WGS sequence"/>
</dbReference>